<dbReference type="Proteomes" id="UP001595378">
    <property type="component" value="Unassembled WGS sequence"/>
</dbReference>
<dbReference type="PANTHER" id="PTHR41339:SF1">
    <property type="entry name" value="SECRETED PROTEIN"/>
    <property type="match status" value="1"/>
</dbReference>
<evidence type="ECO:0008006" key="4">
    <source>
        <dbReference type="Google" id="ProtNLM"/>
    </source>
</evidence>
<reference evidence="3" key="1">
    <citation type="journal article" date="2019" name="Int. J. Syst. Evol. Microbiol.">
        <title>The Global Catalogue of Microorganisms (GCM) 10K type strain sequencing project: providing services to taxonomists for standard genome sequencing and annotation.</title>
        <authorList>
            <consortium name="The Broad Institute Genomics Platform"/>
            <consortium name="The Broad Institute Genome Sequencing Center for Infectious Disease"/>
            <person name="Wu L."/>
            <person name="Ma J."/>
        </authorList>
    </citation>
    <scope>NUCLEOTIDE SEQUENCE [LARGE SCALE GENOMIC DNA]</scope>
    <source>
        <strain evidence="3">KCTC 52606</strain>
    </source>
</reference>
<name>A0ABV7EKF2_9SPHN</name>
<evidence type="ECO:0000313" key="3">
    <source>
        <dbReference type="Proteomes" id="UP001595378"/>
    </source>
</evidence>
<dbReference type="PROSITE" id="PS51257">
    <property type="entry name" value="PROKAR_LIPOPROTEIN"/>
    <property type="match status" value="1"/>
</dbReference>
<dbReference type="RefSeq" id="WP_336920241.1">
    <property type="nucleotide sequence ID" value="NZ_JBANRN010000015.1"/>
</dbReference>
<keyword evidence="3" id="KW-1185">Reference proteome</keyword>
<comment type="caution">
    <text evidence="2">The sequence shown here is derived from an EMBL/GenBank/DDBJ whole genome shotgun (WGS) entry which is preliminary data.</text>
</comment>
<gene>
    <name evidence="2" type="ORF">ACFODK_13365</name>
</gene>
<organism evidence="2 3">
    <name type="scientific">Alteraurantiacibacter lauratis</name>
    <dbReference type="NCBI Taxonomy" id="2054627"/>
    <lineage>
        <taxon>Bacteria</taxon>
        <taxon>Pseudomonadati</taxon>
        <taxon>Pseudomonadota</taxon>
        <taxon>Alphaproteobacteria</taxon>
        <taxon>Sphingomonadales</taxon>
        <taxon>Erythrobacteraceae</taxon>
        <taxon>Alteraurantiacibacter</taxon>
    </lineage>
</organism>
<keyword evidence="1" id="KW-0732">Signal</keyword>
<evidence type="ECO:0000313" key="2">
    <source>
        <dbReference type="EMBL" id="MFC3101880.1"/>
    </source>
</evidence>
<accession>A0ABV7EKF2</accession>
<feature type="chain" id="PRO_5046673199" description="Lipoprotein" evidence="1">
    <location>
        <begin position="19"/>
        <end position="523"/>
    </location>
</feature>
<dbReference type="PANTHER" id="PTHR41339">
    <property type="entry name" value="LIPL48"/>
    <property type="match status" value="1"/>
</dbReference>
<dbReference type="EMBL" id="JBHRSU010000036">
    <property type="protein sequence ID" value="MFC3101880.1"/>
    <property type="molecule type" value="Genomic_DNA"/>
</dbReference>
<evidence type="ECO:0000256" key="1">
    <source>
        <dbReference type="SAM" id="SignalP"/>
    </source>
</evidence>
<proteinExistence type="predicted"/>
<protein>
    <recommendedName>
        <fullName evidence="4">Lipoprotein</fullName>
    </recommendedName>
</protein>
<sequence length="523" mass="54002">MTNLSRSLVLGCSILALAACGPEEIASPGTGGNVIINNPPAAPAPTPTPTPTAALVTPATGCPTITATGGLTDEGTITGPTGTWRICALPLLIDEDSTLPYIPGLLYRLAGQTRIGTDVGSTSTAAPDVQLTIQPGVIVYASGSSYLAATRGNQLIAVGTRERPIIFTSRDNVLGLNGQDSSSQWGGVVMLGRAQVTDCFDPLATPGTTACEFRLEGSATPAFGGGIQNADNSGRLEYVQIRYSGFVLGNDNELQSLTTVGTGTGTQFRYIQTVNSSDDGVEFFGGRVNMKNLILYGAEDDSLDVDVGVKANLQYVIAVQRATLGDTILEGDSSNGLENSVPRTSLQLTNATLIQRWVGDQVLRVRGGMDFHLSNSVVIDQGSSPVPCLRIDDAATIQAANAGLDKVGPPIFASVAFQCATTTRNGSNGGANAATALGYITGGTGNNVSFTNSLTASYIGGANETGFTPIFNATTLSTFFDAVTFIGAVSPTDDWTQGWTCNMSGLSFGTGNTGSCLTLPVYN</sequence>
<feature type="signal peptide" evidence="1">
    <location>
        <begin position="1"/>
        <end position="18"/>
    </location>
</feature>